<accession>A0ABU2YAK5</accession>
<proteinExistence type="predicted"/>
<organism evidence="1 2">
    <name type="scientific">Urechidicola vernalis</name>
    <dbReference type="NCBI Taxonomy" id="3075600"/>
    <lineage>
        <taxon>Bacteria</taxon>
        <taxon>Pseudomonadati</taxon>
        <taxon>Bacteroidota</taxon>
        <taxon>Flavobacteriia</taxon>
        <taxon>Flavobacteriales</taxon>
        <taxon>Flavobacteriaceae</taxon>
        <taxon>Urechidicola</taxon>
    </lineage>
</organism>
<evidence type="ECO:0000313" key="2">
    <source>
        <dbReference type="Proteomes" id="UP001252186"/>
    </source>
</evidence>
<reference evidence="1 2" key="1">
    <citation type="submission" date="2023-09" db="EMBL/GenBank/DDBJ databases">
        <authorList>
            <person name="Rey-Velasco X."/>
        </authorList>
    </citation>
    <scope>NUCLEOTIDE SEQUENCE [LARGE SCALE GENOMIC DNA]</scope>
    <source>
        <strain evidence="1 2">P050</strain>
    </source>
</reference>
<dbReference type="EMBL" id="JAVRHV010000009">
    <property type="protein sequence ID" value="MDT0554275.1"/>
    <property type="molecule type" value="Genomic_DNA"/>
</dbReference>
<keyword evidence="2" id="KW-1185">Reference proteome</keyword>
<sequence length="368" mass="40721">MSYTYAQTPGFNYQALILNNEPIQIPGTDVKENQVPLGLTEVTFRFAIENEFRTEYIEEQTVTTDENGMVSLIVGEGRPINTSFSDIIWDGKLKYLNVEINIHSSNNGFEFLDRQRILYIPHPASVGGGSGGVTVVNTLTDLTDTYTQGDLAWVQNDATNNVPVLYIYNGIEWIAVTNDLDPTNEFGLIAVADAAERDSLFSAAIVGDQVWNEACECIEVYNGAVWISVAPENTTVSNGLTLDGNNIKLGGDLIEPTFINTDLVNTLAITGLEDSTSLNDELLVLEENTGVLKKKSMSSLYERTEIVLNATEGQLLFPTPWTISNINKLDVYRNGVRISFRLINATTIEIELDARCYQGDQIRIVQLN</sequence>
<protein>
    <submittedName>
        <fullName evidence="1">Uncharacterized protein</fullName>
    </submittedName>
</protein>
<dbReference type="RefSeq" id="WP_311594362.1">
    <property type="nucleotide sequence ID" value="NZ_JAVRHV010000009.1"/>
</dbReference>
<comment type="caution">
    <text evidence="1">The sequence shown here is derived from an EMBL/GenBank/DDBJ whole genome shotgun (WGS) entry which is preliminary data.</text>
</comment>
<evidence type="ECO:0000313" key="1">
    <source>
        <dbReference type="EMBL" id="MDT0554275.1"/>
    </source>
</evidence>
<gene>
    <name evidence="1" type="ORF">RM519_13520</name>
</gene>
<dbReference type="Proteomes" id="UP001252186">
    <property type="component" value="Unassembled WGS sequence"/>
</dbReference>
<name>A0ABU2YAK5_9FLAO</name>